<comment type="caution">
    <text evidence="2">The sequence shown here is derived from an EMBL/GenBank/DDBJ whole genome shotgun (WGS) entry which is preliminary data.</text>
</comment>
<accession>A0AAD7I0W8</accession>
<dbReference type="EMBL" id="JARKIB010000147">
    <property type="protein sequence ID" value="KAJ7732113.1"/>
    <property type="molecule type" value="Genomic_DNA"/>
</dbReference>
<protein>
    <submittedName>
        <fullName evidence="2">Uncharacterized protein</fullName>
    </submittedName>
</protein>
<organism evidence="2 3">
    <name type="scientific">Mycena metata</name>
    <dbReference type="NCBI Taxonomy" id="1033252"/>
    <lineage>
        <taxon>Eukaryota</taxon>
        <taxon>Fungi</taxon>
        <taxon>Dikarya</taxon>
        <taxon>Basidiomycota</taxon>
        <taxon>Agaricomycotina</taxon>
        <taxon>Agaricomycetes</taxon>
        <taxon>Agaricomycetidae</taxon>
        <taxon>Agaricales</taxon>
        <taxon>Marasmiineae</taxon>
        <taxon>Mycenaceae</taxon>
        <taxon>Mycena</taxon>
    </lineage>
</organism>
<reference evidence="2" key="1">
    <citation type="submission" date="2023-03" db="EMBL/GenBank/DDBJ databases">
        <title>Massive genome expansion in bonnet fungi (Mycena s.s.) driven by repeated elements and novel gene families across ecological guilds.</title>
        <authorList>
            <consortium name="Lawrence Berkeley National Laboratory"/>
            <person name="Harder C.B."/>
            <person name="Miyauchi S."/>
            <person name="Viragh M."/>
            <person name="Kuo A."/>
            <person name="Thoen E."/>
            <person name="Andreopoulos B."/>
            <person name="Lu D."/>
            <person name="Skrede I."/>
            <person name="Drula E."/>
            <person name="Henrissat B."/>
            <person name="Morin E."/>
            <person name="Kohler A."/>
            <person name="Barry K."/>
            <person name="LaButti K."/>
            <person name="Morin E."/>
            <person name="Salamov A."/>
            <person name="Lipzen A."/>
            <person name="Mereny Z."/>
            <person name="Hegedus B."/>
            <person name="Baldrian P."/>
            <person name="Stursova M."/>
            <person name="Weitz H."/>
            <person name="Taylor A."/>
            <person name="Grigoriev I.V."/>
            <person name="Nagy L.G."/>
            <person name="Martin F."/>
            <person name="Kauserud H."/>
        </authorList>
    </citation>
    <scope>NUCLEOTIDE SEQUENCE</scope>
    <source>
        <strain evidence="2">CBHHK182m</strain>
    </source>
</reference>
<feature type="region of interest" description="Disordered" evidence="1">
    <location>
        <begin position="56"/>
        <end position="76"/>
    </location>
</feature>
<dbReference type="Proteomes" id="UP001215598">
    <property type="component" value="Unassembled WGS sequence"/>
</dbReference>
<name>A0AAD7I0W8_9AGAR</name>
<gene>
    <name evidence="2" type="ORF">B0H16DRAFT_1732896</name>
</gene>
<dbReference type="AlphaFoldDB" id="A0AAD7I0W8"/>
<evidence type="ECO:0000313" key="3">
    <source>
        <dbReference type="Proteomes" id="UP001215598"/>
    </source>
</evidence>
<sequence length="98" mass="10501">MSLIHSPSVPCLLSTPVVVLNAYAKTYHSLLPVPTAFSLPLLIHLQALKTREDVKTQTSAKDVQPPQERSLGPNWPADTLNGRAVAMVSGTAASQRSL</sequence>
<evidence type="ECO:0000256" key="1">
    <source>
        <dbReference type="SAM" id="MobiDB-lite"/>
    </source>
</evidence>
<keyword evidence="3" id="KW-1185">Reference proteome</keyword>
<proteinExistence type="predicted"/>
<evidence type="ECO:0000313" key="2">
    <source>
        <dbReference type="EMBL" id="KAJ7732113.1"/>
    </source>
</evidence>